<accession>A0A914CZQ0</accession>
<feature type="region of interest" description="Disordered" evidence="1">
    <location>
        <begin position="44"/>
        <end position="104"/>
    </location>
</feature>
<evidence type="ECO:0000313" key="2">
    <source>
        <dbReference type="Proteomes" id="UP000887540"/>
    </source>
</evidence>
<name>A0A914CZQ0_9BILA</name>
<dbReference type="Proteomes" id="UP000887540">
    <property type="component" value="Unplaced"/>
</dbReference>
<organism evidence="2 3">
    <name type="scientific">Acrobeloides nanus</name>
    <dbReference type="NCBI Taxonomy" id="290746"/>
    <lineage>
        <taxon>Eukaryota</taxon>
        <taxon>Metazoa</taxon>
        <taxon>Ecdysozoa</taxon>
        <taxon>Nematoda</taxon>
        <taxon>Chromadorea</taxon>
        <taxon>Rhabditida</taxon>
        <taxon>Tylenchina</taxon>
        <taxon>Cephalobomorpha</taxon>
        <taxon>Cephaloboidea</taxon>
        <taxon>Cephalobidae</taxon>
        <taxon>Acrobeloides</taxon>
    </lineage>
</organism>
<sequence>MDNSKNQIPDREQDKNVYMQGIDLDIDRMRAEGGWRYVEDADEELLNLNDQPSTEDKPRGKLVPREKIPPKGNSTSEEKSVPEGKPVSKGKSAPVQPRYGVYSG</sequence>
<feature type="compositionally biased region" description="Basic and acidic residues" evidence="1">
    <location>
        <begin position="54"/>
        <end position="69"/>
    </location>
</feature>
<feature type="region of interest" description="Disordered" evidence="1">
    <location>
        <begin position="1"/>
        <end position="20"/>
    </location>
</feature>
<reference evidence="3" key="1">
    <citation type="submission" date="2022-11" db="UniProtKB">
        <authorList>
            <consortium name="WormBaseParasite"/>
        </authorList>
    </citation>
    <scope>IDENTIFICATION</scope>
</reference>
<protein>
    <submittedName>
        <fullName evidence="3">Uncharacterized protein</fullName>
    </submittedName>
</protein>
<dbReference type="WBParaSite" id="ACRNAN_scaffold1682.g24576.t1">
    <property type="protein sequence ID" value="ACRNAN_scaffold1682.g24576.t1"/>
    <property type="gene ID" value="ACRNAN_scaffold1682.g24576"/>
</dbReference>
<keyword evidence="2" id="KW-1185">Reference proteome</keyword>
<dbReference type="AlphaFoldDB" id="A0A914CZQ0"/>
<evidence type="ECO:0000313" key="3">
    <source>
        <dbReference type="WBParaSite" id="ACRNAN_scaffold1682.g24576.t1"/>
    </source>
</evidence>
<evidence type="ECO:0000256" key="1">
    <source>
        <dbReference type="SAM" id="MobiDB-lite"/>
    </source>
</evidence>
<proteinExistence type="predicted"/>